<sequence length="273" mass="29559">MSFFLRLFAFAGTAAAGVTLGYYGLALRPSPQINVTAADRIALPPSHPMPPRPMAPIIVPEPPAPRQPWTLRQEAATVTDLTNVYLSVPSEEALTCGPRRRASLILRCLEDQTSVYIAHDCATPPTDPDGWPVDLRLGDGPATRMLMQVDSQGEALGHWEHQAARILIERLLTADTLHLGFADADGIANRMHFPLSGLGSRLDTLKTACHWAAVPSWEIGPRPLPVEGAVNTHDHDQQSPFRPPNAPPPESAGHFLSGSPQAADRARNNPPTR</sequence>
<protein>
    <submittedName>
        <fullName evidence="2">Type VI secretion system VasI, EvfG, VC_A0118</fullName>
    </submittedName>
</protein>
<dbReference type="RefSeq" id="WP_092642361.1">
    <property type="nucleotide sequence ID" value="NZ_FNPX01000002.1"/>
</dbReference>
<evidence type="ECO:0000313" key="3">
    <source>
        <dbReference type="Proteomes" id="UP000198914"/>
    </source>
</evidence>
<evidence type="ECO:0000313" key="2">
    <source>
        <dbReference type="EMBL" id="SDY60179.1"/>
    </source>
</evidence>
<dbReference type="AlphaFoldDB" id="A0A1H3L7J8"/>
<proteinExistence type="predicted"/>
<dbReference type="OrthoDB" id="7658880at2"/>
<feature type="compositionally biased region" description="Pro residues" evidence="1">
    <location>
        <begin position="241"/>
        <end position="250"/>
    </location>
</feature>
<evidence type="ECO:0000256" key="1">
    <source>
        <dbReference type="SAM" id="MobiDB-lite"/>
    </source>
</evidence>
<feature type="region of interest" description="Disordered" evidence="1">
    <location>
        <begin position="224"/>
        <end position="273"/>
    </location>
</feature>
<dbReference type="Pfam" id="PF11319">
    <property type="entry name" value="VasI"/>
    <property type="match status" value="1"/>
</dbReference>
<keyword evidence="3" id="KW-1185">Reference proteome</keyword>
<dbReference type="STRING" id="1244108.SAMN05444004_102108"/>
<gene>
    <name evidence="2" type="ORF">SAMN05444004_102108</name>
</gene>
<dbReference type="InterPro" id="IPR017738">
    <property type="entry name" value="T6SS-assoc_VCA0118"/>
</dbReference>
<reference evidence="3" key="1">
    <citation type="submission" date="2016-10" db="EMBL/GenBank/DDBJ databases">
        <authorList>
            <person name="Varghese N."/>
            <person name="Submissions S."/>
        </authorList>
    </citation>
    <scope>NUCLEOTIDE SEQUENCE [LARGE SCALE GENOMIC DNA]</scope>
    <source>
        <strain evidence="3">DSM 100420</strain>
    </source>
</reference>
<organism evidence="2 3">
    <name type="scientific">Jannaschia faecimaris</name>
    <dbReference type="NCBI Taxonomy" id="1244108"/>
    <lineage>
        <taxon>Bacteria</taxon>
        <taxon>Pseudomonadati</taxon>
        <taxon>Pseudomonadota</taxon>
        <taxon>Alphaproteobacteria</taxon>
        <taxon>Rhodobacterales</taxon>
        <taxon>Roseobacteraceae</taxon>
        <taxon>Jannaschia</taxon>
    </lineage>
</organism>
<dbReference type="EMBL" id="FNPX01000002">
    <property type="protein sequence ID" value="SDY60179.1"/>
    <property type="molecule type" value="Genomic_DNA"/>
</dbReference>
<accession>A0A1H3L7J8</accession>
<dbReference type="Proteomes" id="UP000198914">
    <property type="component" value="Unassembled WGS sequence"/>
</dbReference>
<name>A0A1H3L7J8_9RHOB</name>